<dbReference type="PANTHER" id="PTHR45984">
    <property type="entry name" value="RNA (RNA) POLYMERASE II ASSOCIATED PROTEIN HOMOLOG"/>
    <property type="match status" value="1"/>
</dbReference>
<dbReference type="GO" id="GO:0005829">
    <property type="term" value="C:cytosol"/>
    <property type="evidence" value="ECO:0007669"/>
    <property type="project" value="TreeGrafter"/>
</dbReference>
<feature type="repeat" description="TPR" evidence="5">
    <location>
        <begin position="230"/>
        <end position="263"/>
    </location>
</feature>
<evidence type="ECO:0000256" key="6">
    <source>
        <dbReference type="SAM" id="MobiDB-lite"/>
    </source>
</evidence>
<dbReference type="GO" id="GO:0005739">
    <property type="term" value="C:mitochondrion"/>
    <property type="evidence" value="ECO:0007669"/>
    <property type="project" value="TreeGrafter"/>
</dbReference>
<dbReference type="AlphaFoldDB" id="A0AAJ7RRC2"/>
<proteinExistence type="predicted"/>
<gene>
    <name evidence="8" type="primary">LOC107272787</name>
</gene>
<dbReference type="SMART" id="SM00028">
    <property type="entry name" value="TPR"/>
    <property type="match status" value="3"/>
</dbReference>
<protein>
    <submittedName>
        <fullName evidence="8">Sperm-associated antigen 1</fullName>
    </submittedName>
</protein>
<dbReference type="PROSITE" id="PS50005">
    <property type="entry name" value="TPR"/>
    <property type="match status" value="1"/>
</dbReference>
<dbReference type="SUPFAM" id="SSF48452">
    <property type="entry name" value="TPR-like"/>
    <property type="match status" value="1"/>
</dbReference>
<reference evidence="8" key="1">
    <citation type="submission" date="2025-08" db="UniProtKB">
        <authorList>
            <consortium name="RefSeq"/>
        </authorList>
    </citation>
    <scope>IDENTIFICATION</scope>
</reference>
<dbReference type="InterPro" id="IPR019734">
    <property type="entry name" value="TPR_rpt"/>
</dbReference>
<evidence type="ECO:0000256" key="3">
    <source>
        <dbReference type="ARBA" id="ARBA00022737"/>
    </source>
</evidence>
<dbReference type="InterPro" id="IPR051982">
    <property type="entry name" value="CiliaryAsmbly_MitoImport"/>
</dbReference>
<keyword evidence="3" id="KW-0677">Repeat</keyword>
<dbReference type="InterPro" id="IPR011990">
    <property type="entry name" value="TPR-like_helical_dom_sf"/>
</dbReference>
<feature type="region of interest" description="Disordered" evidence="6">
    <location>
        <begin position="472"/>
        <end position="543"/>
    </location>
</feature>
<dbReference type="GO" id="GO:0006626">
    <property type="term" value="P:protein targeting to mitochondrion"/>
    <property type="evidence" value="ECO:0007669"/>
    <property type="project" value="TreeGrafter"/>
</dbReference>
<dbReference type="GO" id="GO:0031072">
    <property type="term" value="F:heat shock protein binding"/>
    <property type="evidence" value="ECO:0007669"/>
    <property type="project" value="TreeGrafter"/>
</dbReference>
<sequence>MSNENSGYVSTSNKNEKKSLLERFDIPVEHLSYEYISACVNDKELERITLVLRSGEEGVYPDLTKHAEERLALVKPDSKVLRVEEPVIIRNMLEIETREEIENDIDSWTRDMHHKEKELNVEKTSLITDDPIPEPAIRQINVAGKERKITQSVQRLSKENRLASCDYEGWEKYDVDTELTRMDLNEECRRAEIKRDQQSQKETEERARKVSKEVEINKLSLTQTELKIMAEQEKEKGNEAFKIGDYDEALRLYNSSIYIEPTISAYNNLAITYIKLSRYDDAVRECNRVLCMEYMNIKALLRRALASEYLKKKSQALADYEAVLILEPVNKVAIAAINRLREACDSKGVRMKIKEESDDKGNTEVSPYSKILTHNNYNYGISSKQNNDCGICFCDGAPGPSKNLHPRPHIKSNYCLELENEENARKTNSYSTTMKNRSDINTGKPISIFTNVDNTKSMSSFSGIIIEEIPSEKCNPDPILENSSKTKDTMDKNNKKNEMKFGDSNEILKKPLRIEEVGKRTQRDKKNKKQFERSPQKDNLSSETIIQEPLSSNKIKVAIKYEKPGSSTKENSSRDIVKSPYEFTRKWQSLKGDSDLSMHAELLRSVTPDDFERSKGFLILYFKHKSMLMEF</sequence>
<evidence type="ECO:0000256" key="4">
    <source>
        <dbReference type="ARBA" id="ARBA00022803"/>
    </source>
</evidence>
<accession>A0AAJ7RRC2</accession>
<evidence type="ECO:0000256" key="5">
    <source>
        <dbReference type="PROSITE-ProRule" id="PRU00339"/>
    </source>
</evidence>
<feature type="compositionally biased region" description="Basic and acidic residues" evidence="6">
    <location>
        <begin position="484"/>
        <end position="521"/>
    </location>
</feature>
<evidence type="ECO:0000313" key="8">
    <source>
        <dbReference type="RefSeq" id="XP_024945255.1"/>
    </source>
</evidence>
<dbReference type="PANTHER" id="PTHR45984:SF1">
    <property type="entry name" value="SPAG1 AXONEMAL DYNEIN ASSEMBLY FACTOR"/>
    <property type="match status" value="1"/>
</dbReference>
<evidence type="ECO:0000256" key="1">
    <source>
        <dbReference type="ARBA" id="ARBA00004496"/>
    </source>
</evidence>
<dbReference type="Proteomes" id="UP000694920">
    <property type="component" value="Unplaced"/>
</dbReference>
<keyword evidence="4 5" id="KW-0802">TPR repeat</keyword>
<name>A0AAJ7RRC2_CEPCN</name>
<evidence type="ECO:0000256" key="2">
    <source>
        <dbReference type="ARBA" id="ARBA00022490"/>
    </source>
</evidence>
<dbReference type="Gene3D" id="1.25.40.10">
    <property type="entry name" value="Tetratricopeptide repeat domain"/>
    <property type="match status" value="1"/>
</dbReference>
<dbReference type="CTD" id="6674"/>
<keyword evidence="2" id="KW-0963">Cytoplasm</keyword>
<dbReference type="KEGG" id="ccin:107272787"/>
<dbReference type="RefSeq" id="XP_024945255.1">
    <property type="nucleotide sequence ID" value="XM_025089487.1"/>
</dbReference>
<organism evidence="7 8">
    <name type="scientific">Cephus cinctus</name>
    <name type="common">Wheat stem sawfly</name>
    <dbReference type="NCBI Taxonomy" id="211228"/>
    <lineage>
        <taxon>Eukaryota</taxon>
        <taxon>Metazoa</taxon>
        <taxon>Ecdysozoa</taxon>
        <taxon>Arthropoda</taxon>
        <taxon>Hexapoda</taxon>
        <taxon>Insecta</taxon>
        <taxon>Pterygota</taxon>
        <taxon>Neoptera</taxon>
        <taxon>Endopterygota</taxon>
        <taxon>Hymenoptera</taxon>
        <taxon>Cephoidea</taxon>
        <taxon>Cephidae</taxon>
        <taxon>Cephus</taxon>
    </lineage>
</organism>
<keyword evidence="7" id="KW-1185">Reference proteome</keyword>
<evidence type="ECO:0000313" key="7">
    <source>
        <dbReference type="Proteomes" id="UP000694920"/>
    </source>
</evidence>
<dbReference type="GeneID" id="107272787"/>
<comment type="subcellular location">
    <subcellularLocation>
        <location evidence="1">Cytoplasm</location>
    </subcellularLocation>
</comment>